<sequence length="110" mass="12578">ALLEVVNDLFEEQTDLEKIVKKIMHRAQTLLKCERCSVLLLEDIESPAMIHGPLKVRRKQANEWRFSALSSWSPDKRIKPNGVASCSWAVLCSRFVLQRLPRSFTAAVDL</sequence>
<reference evidence="1 2" key="1">
    <citation type="submission" date="2023-05" db="EMBL/GenBank/DDBJ databases">
        <title>B98-5 Cell Line De Novo Hybrid Assembly: An Optical Mapping Approach.</title>
        <authorList>
            <person name="Kananen K."/>
            <person name="Auerbach J.A."/>
            <person name="Kautto E."/>
            <person name="Blachly J.S."/>
        </authorList>
    </citation>
    <scope>NUCLEOTIDE SEQUENCE [LARGE SCALE GENOMIC DNA]</scope>
    <source>
        <strain evidence="1">B95-8</strain>
        <tissue evidence="1">Cell line</tissue>
    </source>
</reference>
<protein>
    <submittedName>
        <fullName evidence="1">Uncharacterized protein</fullName>
    </submittedName>
</protein>
<organism evidence="1 2">
    <name type="scientific">Saguinus oedipus</name>
    <name type="common">Cotton-top tamarin</name>
    <name type="synonym">Oedipomidas oedipus</name>
    <dbReference type="NCBI Taxonomy" id="9490"/>
    <lineage>
        <taxon>Eukaryota</taxon>
        <taxon>Metazoa</taxon>
        <taxon>Chordata</taxon>
        <taxon>Craniata</taxon>
        <taxon>Vertebrata</taxon>
        <taxon>Euteleostomi</taxon>
        <taxon>Mammalia</taxon>
        <taxon>Eutheria</taxon>
        <taxon>Euarchontoglires</taxon>
        <taxon>Primates</taxon>
        <taxon>Haplorrhini</taxon>
        <taxon>Platyrrhini</taxon>
        <taxon>Cebidae</taxon>
        <taxon>Callitrichinae</taxon>
        <taxon>Saguinus</taxon>
    </lineage>
</organism>
<comment type="caution">
    <text evidence="1">The sequence shown here is derived from an EMBL/GenBank/DDBJ whole genome shotgun (WGS) entry which is preliminary data.</text>
</comment>
<dbReference type="InterPro" id="IPR029016">
    <property type="entry name" value="GAF-like_dom_sf"/>
</dbReference>
<evidence type="ECO:0000313" key="1">
    <source>
        <dbReference type="EMBL" id="KAK2108758.1"/>
    </source>
</evidence>
<proteinExistence type="predicted"/>
<keyword evidence="2" id="KW-1185">Reference proteome</keyword>
<dbReference type="SUPFAM" id="SSF55781">
    <property type="entry name" value="GAF domain-like"/>
    <property type="match status" value="1"/>
</dbReference>
<feature type="non-terminal residue" evidence="1">
    <location>
        <position position="1"/>
    </location>
</feature>
<name>A0ABQ9VJG4_SAGOE</name>
<evidence type="ECO:0000313" key="2">
    <source>
        <dbReference type="Proteomes" id="UP001266305"/>
    </source>
</evidence>
<dbReference type="Proteomes" id="UP001266305">
    <property type="component" value="Unassembled WGS sequence"/>
</dbReference>
<gene>
    <name evidence="1" type="ORF">P7K49_013923</name>
</gene>
<accession>A0ABQ9VJG4</accession>
<dbReference type="Gene3D" id="3.30.450.40">
    <property type="match status" value="1"/>
</dbReference>
<dbReference type="EMBL" id="JASSZA010000006">
    <property type="protein sequence ID" value="KAK2108758.1"/>
    <property type="molecule type" value="Genomic_DNA"/>
</dbReference>